<proteinExistence type="predicted"/>
<feature type="region of interest" description="Disordered" evidence="1">
    <location>
        <begin position="145"/>
        <end position="166"/>
    </location>
</feature>
<evidence type="ECO:0000313" key="3">
    <source>
        <dbReference type="EMBL" id="MFI2324304.1"/>
    </source>
</evidence>
<name>A0ABW7WMT2_9NOCA</name>
<keyword evidence="4" id="KW-1185">Reference proteome</keyword>
<sequence length="465" mass="48286">MTGIITESLVDGYFTGRSLTTLGRDLRSGRTTSAALVEHALQSIARIDPIVNAFVSVSADAACAAARVADAELESGLDRGPLHGIPVAIKDIIDIVGQVTSYGSDARPSHPATADADCIATLRAAGAVIIGKTVLHEFAYGATGDRSAHGPSRNPHDPGRISGGSSGGSAVAVAAGMVPLAIGTDTAGSVRVPAALCGVVGFKPAFDAISTRGVFPLAPTLDHVGLFARSVGDAATAYRILAHTDTDSDAVRSPLSPAAWIEPEALGPVDPRVADRAIAAVRAAGISATSVDLRRGRGALFELFTTLQASEVYAVHAEARETYDDTVDPSVLARIDRGAEIPAWRYIHAGTERTRFTREIECLLERFDVLMLPTAGTVATRLGESHPDIDGTPYEVRAALLALTSPWNLTGSPALTIPVGAVEGLPTGLQLVCAPGRESALWELAGQIEAAIAATPYPRRLTCDN</sequence>
<feature type="domain" description="Amidase" evidence="2">
    <location>
        <begin position="36"/>
        <end position="441"/>
    </location>
</feature>
<dbReference type="InterPro" id="IPR020556">
    <property type="entry name" value="Amidase_CS"/>
</dbReference>
<dbReference type="PROSITE" id="PS00571">
    <property type="entry name" value="AMIDASES"/>
    <property type="match status" value="1"/>
</dbReference>
<dbReference type="SUPFAM" id="SSF75304">
    <property type="entry name" value="Amidase signature (AS) enzymes"/>
    <property type="match status" value="1"/>
</dbReference>
<dbReference type="InterPro" id="IPR036928">
    <property type="entry name" value="AS_sf"/>
</dbReference>
<dbReference type="PANTHER" id="PTHR11895:SF176">
    <property type="entry name" value="AMIDASE AMID-RELATED"/>
    <property type="match status" value="1"/>
</dbReference>
<evidence type="ECO:0000256" key="1">
    <source>
        <dbReference type="SAM" id="MobiDB-lite"/>
    </source>
</evidence>
<dbReference type="Pfam" id="PF01425">
    <property type="entry name" value="Amidase"/>
    <property type="match status" value="1"/>
</dbReference>
<dbReference type="PANTHER" id="PTHR11895">
    <property type="entry name" value="TRANSAMIDASE"/>
    <property type="match status" value="1"/>
</dbReference>
<dbReference type="Gene3D" id="3.90.1300.10">
    <property type="entry name" value="Amidase signature (AS) domain"/>
    <property type="match status" value="1"/>
</dbReference>
<comment type="caution">
    <text evidence="3">The sequence shown here is derived from an EMBL/GenBank/DDBJ whole genome shotgun (WGS) entry which is preliminary data.</text>
</comment>
<organism evidence="3 4">
    <name type="scientific">Nocardia beijingensis</name>
    <dbReference type="NCBI Taxonomy" id="95162"/>
    <lineage>
        <taxon>Bacteria</taxon>
        <taxon>Bacillati</taxon>
        <taxon>Actinomycetota</taxon>
        <taxon>Actinomycetes</taxon>
        <taxon>Mycobacteriales</taxon>
        <taxon>Nocardiaceae</taxon>
        <taxon>Nocardia</taxon>
    </lineage>
</organism>
<reference evidence="3 4" key="1">
    <citation type="submission" date="2024-10" db="EMBL/GenBank/DDBJ databases">
        <title>The Natural Products Discovery Center: Release of the First 8490 Sequenced Strains for Exploring Actinobacteria Biosynthetic Diversity.</title>
        <authorList>
            <person name="Kalkreuter E."/>
            <person name="Kautsar S.A."/>
            <person name="Yang D."/>
            <person name="Bader C.D."/>
            <person name="Teijaro C.N."/>
            <person name="Fluegel L."/>
            <person name="Davis C.M."/>
            <person name="Simpson J.R."/>
            <person name="Lauterbach L."/>
            <person name="Steele A.D."/>
            <person name="Gui C."/>
            <person name="Meng S."/>
            <person name="Li G."/>
            <person name="Viehrig K."/>
            <person name="Ye F."/>
            <person name="Su P."/>
            <person name="Kiefer A.F."/>
            <person name="Nichols A."/>
            <person name="Cepeda A.J."/>
            <person name="Yan W."/>
            <person name="Fan B."/>
            <person name="Jiang Y."/>
            <person name="Adhikari A."/>
            <person name="Zheng C.-J."/>
            <person name="Schuster L."/>
            <person name="Cowan T.M."/>
            <person name="Smanski M.J."/>
            <person name="Chevrette M.G."/>
            <person name="De Carvalho L.P.S."/>
            <person name="Shen B."/>
        </authorList>
    </citation>
    <scope>NUCLEOTIDE SEQUENCE [LARGE SCALE GENOMIC DNA]</scope>
    <source>
        <strain evidence="3 4">NPDC019626</strain>
    </source>
</reference>
<dbReference type="EMBL" id="JBIRXV010000007">
    <property type="protein sequence ID" value="MFI2324304.1"/>
    <property type="molecule type" value="Genomic_DNA"/>
</dbReference>
<evidence type="ECO:0000313" key="4">
    <source>
        <dbReference type="Proteomes" id="UP001611450"/>
    </source>
</evidence>
<dbReference type="InterPro" id="IPR000120">
    <property type="entry name" value="Amidase"/>
</dbReference>
<evidence type="ECO:0000259" key="2">
    <source>
        <dbReference type="Pfam" id="PF01425"/>
    </source>
</evidence>
<protein>
    <submittedName>
        <fullName evidence="3">Amidase</fullName>
    </submittedName>
</protein>
<dbReference type="InterPro" id="IPR023631">
    <property type="entry name" value="Amidase_dom"/>
</dbReference>
<dbReference type="Proteomes" id="UP001611450">
    <property type="component" value="Unassembled WGS sequence"/>
</dbReference>
<accession>A0ABW7WMT2</accession>
<gene>
    <name evidence="3" type="ORF">ACH47G_27800</name>
</gene>
<dbReference type="RefSeq" id="WP_396946470.1">
    <property type="nucleotide sequence ID" value="NZ_JBIRXV010000007.1"/>
</dbReference>